<feature type="transmembrane region" description="Helical" evidence="7">
    <location>
        <begin position="419"/>
        <end position="443"/>
    </location>
</feature>
<keyword evidence="4 7" id="KW-1133">Transmembrane helix</keyword>
<dbReference type="Proteomes" id="UP000016931">
    <property type="component" value="Unassembled WGS sequence"/>
</dbReference>
<feature type="transmembrane region" description="Helical" evidence="7">
    <location>
        <begin position="252"/>
        <end position="271"/>
    </location>
</feature>
<feature type="transmembrane region" description="Helical" evidence="7">
    <location>
        <begin position="140"/>
        <end position="164"/>
    </location>
</feature>
<accession>N1QHY9</accession>
<dbReference type="eggNOG" id="KOG1289">
    <property type="taxonomic scope" value="Eukaryota"/>
</dbReference>
<dbReference type="STRING" id="692275.N1QHY9"/>
<evidence type="ECO:0000256" key="2">
    <source>
        <dbReference type="ARBA" id="ARBA00022448"/>
    </source>
</evidence>
<feature type="transmembrane region" description="Helical" evidence="7">
    <location>
        <begin position="298"/>
        <end position="323"/>
    </location>
</feature>
<evidence type="ECO:0000313" key="9">
    <source>
        <dbReference type="Proteomes" id="UP000016931"/>
    </source>
</evidence>
<dbReference type="GO" id="GO:0022857">
    <property type="term" value="F:transmembrane transporter activity"/>
    <property type="evidence" value="ECO:0007669"/>
    <property type="project" value="InterPro"/>
</dbReference>
<protein>
    <submittedName>
        <fullName evidence="8">Amino acid permease 2</fullName>
    </submittedName>
</protein>
<dbReference type="GeneID" id="27905025"/>
<feature type="transmembrane region" description="Helical" evidence="7">
    <location>
        <begin position="494"/>
        <end position="515"/>
    </location>
</feature>
<proteinExistence type="predicted"/>
<dbReference type="HOGENOM" id="CLU_004495_6_1_1"/>
<dbReference type="EMBL" id="KB456260">
    <property type="protein sequence ID" value="EMF16805.1"/>
    <property type="molecule type" value="Genomic_DNA"/>
</dbReference>
<dbReference type="OMA" id="MGTWEIL"/>
<dbReference type="AlphaFoldDB" id="N1QHY9"/>
<dbReference type="PANTHER" id="PTHR45649">
    <property type="entry name" value="AMINO-ACID PERMEASE BAT1"/>
    <property type="match status" value="1"/>
</dbReference>
<evidence type="ECO:0000313" key="8">
    <source>
        <dbReference type="EMBL" id="EMF16805.1"/>
    </source>
</evidence>
<comment type="subcellular location">
    <subcellularLocation>
        <location evidence="1">Membrane</location>
        <topology evidence="1">Multi-pass membrane protein</topology>
    </subcellularLocation>
</comment>
<keyword evidence="3 7" id="KW-0812">Transmembrane</keyword>
<evidence type="ECO:0000256" key="5">
    <source>
        <dbReference type="ARBA" id="ARBA00023136"/>
    </source>
</evidence>
<evidence type="ECO:0000256" key="4">
    <source>
        <dbReference type="ARBA" id="ARBA00022989"/>
    </source>
</evidence>
<feature type="transmembrane region" description="Helical" evidence="7">
    <location>
        <begin position="393"/>
        <end position="413"/>
    </location>
</feature>
<feature type="transmembrane region" description="Helical" evidence="7">
    <location>
        <begin position="210"/>
        <end position="232"/>
    </location>
</feature>
<sequence length="536" mass="58144">MASSAVDYELKGKGDQVTIQRGHDDDDDTGEPYSGIGSSYADQQDMRRLGKRQELRRNFRFTSILGFVAIAMGTWEVTLSATAAGLTNGGTGGMIWMFVGSFLCFGTIVLSLAELSSMAPTAGGQYHWASEFAPRSQQKLISYIAGWMSTLSWQCGTCSGMFLLGTQIQGLIAITHDSYEPKPYQGYLLVILMVTMGLLLNTWGAKQLPLIEGIILVLHVFGFATVIVVLWVLSPKNTADDVFFTFDNSGGWSSTGLSMLVGQVTSIYGLIGSDGAAHMAEETKDASVIVPRCMIWSYLLNGSMGFVMLITYCFCLTNVEAALSSRSGFPYIYVFQSGTGSTGGAVGLTSVIIVLGLAGATSFFASTSRQTFAFARDKGLPGYQWIGTVHPKLMIPLNAVLVTYAFTILLSLINLGSTIAFNAIISLQLLALMSTYAISIGSVTLKRFRGQELPRSRWSLGKFGLPINLFAFVYSCFAMIWVCFPVTTPVSSQSMNYAIVMFSGVLAIALVFYFVQGRHVYAGPVVYVQGREQQVF</sequence>
<dbReference type="PANTHER" id="PTHR45649:SF4">
    <property type="entry name" value="TRANSPORTER, PUTATIVE (EUROFUNG)-RELATED"/>
    <property type="match status" value="1"/>
</dbReference>
<feature type="transmembrane region" description="Helical" evidence="7">
    <location>
        <begin position="95"/>
        <end position="119"/>
    </location>
</feature>
<dbReference type="RefSeq" id="XP_016764926.1">
    <property type="nucleotide sequence ID" value="XM_016907888.1"/>
</dbReference>
<keyword evidence="9" id="KW-1185">Reference proteome</keyword>
<feature type="transmembrane region" description="Helical" evidence="7">
    <location>
        <begin position="343"/>
        <end position="366"/>
    </location>
</feature>
<evidence type="ECO:0000256" key="1">
    <source>
        <dbReference type="ARBA" id="ARBA00004141"/>
    </source>
</evidence>
<feature type="region of interest" description="Disordered" evidence="6">
    <location>
        <begin position="1"/>
        <end position="38"/>
    </location>
</feature>
<feature type="transmembrane region" description="Helical" evidence="7">
    <location>
        <begin position="463"/>
        <end position="482"/>
    </location>
</feature>
<evidence type="ECO:0000256" key="3">
    <source>
        <dbReference type="ARBA" id="ARBA00022692"/>
    </source>
</evidence>
<feature type="transmembrane region" description="Helical" evidence="7">
    <location>
        <begin position="58"/>
        <end position="75"/>
    </location>
</feature>
<reference evidence="8 9" key="1">
    <citation type="journal article" date="2012" name="PLoS Pathog.">
        <title>Diverse lifestyles and strategies of plant pathogenesis encoded in the genomes of eighteen Dothideomycetes fungi.</title>
        <authorList>
            <person name="Ohm R.A."/>
            <person name="Feau N."/>
            <person name="Henrissat B."/>
            <person name="Schoch C.L."/>
            <person name="Horwitz B.A."/>
            <person name="Barry K.W."/>
            <person name="Condon B.J."/>
            <person name="Copeland A.C."/>
            <person name="Dhillon B."/>
            <person name="Glaser F."/>
            <person name="Hesse C.N."/>
            <person name="Kosti I."/>
            <person name="LaButti K."/>
            <person name="Lindquist E.A."/>
            <person name="Lucas S."/>
            <person name="Salamov A.A."/>
            <person name="Bradshaw R.E."/>
            <person name="Ciuffetti L."/>
            <person name="Hamelin R.C."/>
            <person name="Kema G.H.J."/>
            <person name="Lawrence C."/>
            <person name="Scott J.A."/>
            <person name="Spatafora J.W."/>
            <person name="Turgeon B.G."/>
            <person name="de Wit P.J.G.M."/>
            <person name="Zhong S."/>
            <person name="Goodwin S.B."/>
            <person name="Grigoriev I.V."/>
        </authorList>
    </citation>
    <scope>NUCLEOTIDE SEQUENCE [LARGE SCALE GENOMIC DNA]</scope>
    <source>
        <strain evidence="8 9">SO2202</strain>
    </source>
</reference>
<evidence type="ECO:0000256" key="6">
    <source>
        <dbReference type="SAM" id="MobiDB-lite"/>
    </source>
</evidence>
<dbReference type="Pfam" id="PF13520">
    <property type="entry name" value="AA_permease_2"/>
    <property type="match status" value="1"/>
</dbReference>
<dbReference type="OrthoDB" id="3257095at2759"/>
<feature type="transmembrane region" description="Helical" evidence="7">
    <location>
        <begin position="184"/>
        <end position="203"/>
    </location>
</feature>
<dbReference type="GO" id="GO:0016020">
    <property type="term" value="C:membrane"/>
    <property type="evidence" value="ECO:0007669"/>
    <property type="project" value="UniProtKB-SubCell"/>
</dbReference>
<keyword evidence="5 7" id="KW-0472">Membrane</keyword>
<organism evidence="8 9">
    <name type="scientific">Sphaerulina musiva (strain SO2202)</name>
    <name type="common">Poplar stem canker fungus</name>
    <name type="synonym">Septoria musiva</name>
    <dbReference type="NCBI Taxonomy" id="692275"/>
    <lineage>
        <taxon>Eukaryota</taxon>
        <taxon>Fungi</taxon>
        <taxon>Dikarya</taxon>
        <taxon>Ascomycota</taxon>
        <taxon>Pezizomycotina</taxon>
        <taxon>Dothideomycetes</taxon>
        <taxon>Dothideomycetidae</taxon>
        <taxon>Mycosphaerellales</taxon>
        <taxon>Mycosphaerellaceae</taxon>
        <taxon>Sphaerulina</taxon>
    </lineage>
</organism>
<gene>
    <name evidence="8" type="ORF">SEPMUDRAFT_160198</name>
</gene>
<dbReference type="Gene3D" id="1.20.1740.10">
    <property type="entry name" value="Amino acid/polyamine transporter I"/>
    <property type="match status" value="1"/>
</dbReference>
<dbReference type="PIRSF" id="PIRSF006060">
    <property type="entry name" value="AA_transporter"/>
    <property type="match status" value="1"/>
</dbReference>
<keyword evidence="2" id="KW-0813">Transport</keyword>
<dbReference type="InterPro" id="IPR002293">
    <property type="entry name" value="AA/rel_permease1"/>
</dbReference>
<evidence type="ECO:0000256" key="7">
    <source>
        <dbReference type="SAM" id="Phobius"/>
    </source>
</evidence>
<name>N1QHY9_SPHMS</name>